<name>A0ACC1MBA3_9HYPO</name>
<evidence type="ECO:0000313" key="2">
    <source>
        <dbReference type="Proteomes" id="UP001143910"/>
    </source>
</evidence>
<reference evidence="1" key="1">
    <citation type="submission" date="2022-08" db="EMBL/GenBank/DDBJ databases">
        <title>Genome Sequence of Lecanicillium fungicola.</title>
        <authorList>
            <person name="Buettner E."/>
        </authorList>
    </citation>
    <scope>NUCLEOTIDE SEQUENCE</scope>
    <source>
        <strain evidence="1">Babe33</strain>
    </source>
</reference>
<gene>
    <name evidence="1" type="ORF">NQ176_g11428</name>
</gene>
<dbReference type="Proteomes" id="UP001143910">
    <property type="component" value="Unassembled WGS sequence"/>
</dbReference>
<comment type="caution">
    <text evidence="1">The sequence shown here is derived from an EMBL/GenBank/DDBJ whole genome shotgun (WGS) entry which is preliminary data.</text>
</comment>
<accession>A0ACC1MBA3</accession>
<protein>
    <submittedName>
        <fullName evidence="1">Uncharacterized protein</fullName>
    </submittedName>
</protein>
<keyword evidence="2" id="KW-1185">Reference proteome</keyword>
<organism evidence="1 2">
    <name type="scientific">Zarea fungicola</name>
    <dbReference type="NCBI Taxonomy" id="93591"/>
    <lineage>
        <taxon>Eukaryota</taxon>
        <taxon>Fungi</taxon>
        <taxon>Dikarya</taxon>
        <taxon>Ascomycota</taxon>
        <taxon>Pezizomycotina</taxon>
        <taxon>Sordariomycetes</taxon>
        <taxon>Hypocreomycetidae</taxon>
        <taxon>Hypocreales</taxon>
        <taxon>Cordycipitaceae</taxon>
        <taxon>Zarea</taxon>
    </lineage>
</organism>
<evidence type="ECO:0000313" key="1">
    <source>
        <dbReference type="EMBL" id="KAJ2955073.1"/>
    </source>
</evidence>
<sequence length="133" mass="14856">MPRRRSLSSHVASPATEHVPSLHDLRLEEQQLQEEEDEEVARKKEAAMQLAARLGLPPKHNAESYSIAELKTVSSSDNVHIAQTAQPQIFQQQQQDTTSNGRTSQETQAKPSRRASHTSQDAFIPARLPYFGS</sequence>
<dbReference type="EMBL" id="JANJQO010003921">
    <property type="protein sequence ID" value="KAJ2955073.1"/>
    <property type="molecule type" value="Genomic_DNA"/>
</dbReference>
<proteinExistence type="predicted"/>